<dbReference type="PROSITE" id="PS50109">
    <property type="entry name" value="HIS_KIN"/>
    <property type="match status" value="1"/>
</dbReference>
<dbReference type="SUPFAM" id="SSF55874">
    <property type="entry name" value="ATPase domain of HSP90 chaperone/DNA topoisomerase II/histidine kinase"/>
    <property type="match status" value="1"/>
</dbReference>
<evidence type="ECO:0000259" key="5">
    <source>
        <dbReference type="PROSITE" id="PS50109"/>
    </source>
</evidence>
<dbReference type="PANTHER" id="PTHR43395:SF10">
    <property type="entry name" value="CHEMOTAXIS PROTEIN CHEA"/>
    <property type="match status" value="1"/>
</dbReference>
<organism evidence="7 8">
    <name type="scientific">Enterovibrio gelatinilyticus</name>
    <dbReference type="NCBI Taxonomy" id="2899819"/>
    <lineage>
        <taxon>Bacteria</taxon>
        <taxon>Pseudomonadati</taxon>
        <taxon>Pseudomonadota</taxon>
        <taxon>Gammaproteobacteria</taxon>
        <taxon>Vibrionales</taxon>
        <taxon>Vibrionaceae</taxon>
        <taxon>Enterovibrio</taxon>
    </lineage>
</organism>
<dbReference type="PANTHER" id="PTHR43395">
    <property type="entry name" value="SENSOR HISTIDINE KINASE CHEA"/>
    <property type="match status" value="1"/>
</dbReference>
<reference evidence="7" key="1">
    <citation type="submission" date="2021-12" db="EMBL/GenBank/DDBJ databases">
        <title>Enterovibrio ZSDZ35 sp. nov. and Enterovibrio ZSDZ42 sp. nov., isolated from coastal seawater in Qingdao.</title>
        <authorList>
            <person name="Zhang P."/>
        </authorList>
    </citation>
    <scope>NUCLEOTIDE SEQUENCE</scope>
    <source>
        <strain evidence="7">ZSDZ42</strain>
    </source>
</reference>
<evidence type="ECO:0000256" key="2">
    <source>
        <dbReference type="ARBA" id="ARBA00012438"/>
    </source>
</evidence>
<dbReference type="SMART" id="SM00387">
    <property type="entry name" value="HATPase_c"/>
    <property type="match status" value="1"/>
</dbReference>
<dbReference type="PROSITE" id="PS50851">
    <property type="entry name" value="CHEW"/>
    <property type="match status" value="1"/>
</dbReference>
<dbReference type="InterPro" id="IPR004358">
    <property type="entry name" value="Sig_transdc_His_kin-like_C"/>
</dbReference>
<protein>
    <recommendedName>
        <fullName evidence="2">histidine kinase</fullName>
        <ecNumber evidence="2">2.7.13.3</ecNumber>
    </recommendedName>
</protein>
<evidence type="ECO:0000256" key="1">
    <source>
        <dbReference type="ARBA" id="ARBA00000085"/>
    </source>
</evidence>
<sequence>MSQADLHTLLSEITNDFSDVANTLSLPIAISDIKQGFSGLNNKLELVVEDDPRFSTLHFLIQQTVTLLEFLNVDSNEASEDLLALLDSLIETARTETAAHSSSDSEFDEDKEGEIPCNDGMVSELNSVAIFALDALGVDVTLIEDGPVFDDDVSNELDYLSSLCHSDAGSDTPRDDRYLPSIARSKKPKDGEAQSKFEATTRVKSHLLEHLMSYSEELVQIRNTLADFAEKQESLALTELSNKLKTVSDGMLNDLLKTQMRPIGNLLSKYRRIVRDLSKELGKKVDVEIIGENIELDSNVIDAINEPLTHLVRNALDHGFETQEARAVSGKSMIGRLLIHAYNEAGKVVINICDDGNGIDKEKVLSKAISNGLVTMENQHQLTDKEVLELIFHPGLSTSDNVNALSGRGVGMDAVKRKVEDIKGTIDIHSEKGVGTEIALIFPLTMATLKVALFDIGNVTYAIPSSDIASIVGISNDEENSTVRFDSGHALLYQNNKVIPLVEPHEYLNELAEKNVFRRTYNQGMRNSVVLFTHRGQQWGLPVDHVRAFLDIVIKPLDRSMNGSDVFSGAAVLGNGDLALVLNLKKVIQFARSYH</sequence>
<comment type="catalytic activity">
    <reaction evidence="1">
        <text>ATP + protein L-histidine = ADP + protein N-phospho-L-histidine.</text>
        <dbReference type="EC" id="2.7.13.3"/>
    </reaction>
</comment>
<dbReference type="EC" id="2.7.13.3" evidence="2"/>
<gene>
    <name evidence="7" type="ORF">LRP50_09055</name>
</gene>
<feature type="domain" description="CheW-like" evidence="6">
    <location>
        <begin position="448"/>
        <end position="593"/>
    </location>
</feature>
<comment type="caution">
    <text evidence="7">The sequence shown here is derived from an EMBL/GenBank/DDBJ whole genome shotgun (WGS) entry which is preliminary data.</text>
</comment>
<feature type="domain" description="Histidine kinase" evidence="5">
    <location>
        <begin position="251"/>
        <end position="446"/>
    </location>
</feature>
<comment type="function">
    <text evidence="3">Involved in the transmission of sensory signals from the chemoreceptors to the flagellar motors. CheA is autophosphorylated; it can transfer its phosphate group to either CheB or CheY.</text>
</comment>
<evidence type="ECO:0000259" key="6">
    <source>
        <dbReference type="PROSITE" id="PS50851"/>
    </source>
</evidence>
<dbReference type="InterPro" id="IPR051315">
    <property type="entry name" value="Bact_Chemotaxis_CheA"/>
</dbReference>
<dbReference type="Pfam" id="PF01584">
    <property type="entry name" value="CheW"/>
    <property type="match status" value="1"/>
</dbReference>
<evidence type="ECO:0000256" key="4">
    <source>
        <dbReference type="SAM" id="MobiDB-lite"/>
    </source>
</evidence>
<keyword evidence="8" id="KW-1185">Reference proteome</keyword>
<feature type="region of interest" description="Disordered" evidence="4">
    <location>
        <begin position="97"/>
        <end position="118"/>
    </location>
</feature>
<dbReference type="SUPFAM" id="SSF50341">
    <property type="entry name" value="CheW-like"/>
    <property type="match status" value="1"/>
</dbReference>
<evidence type="ECO:0000256" key="3">
    <source>
        <dbReference type="ARBA" id="ARBA00035100"/>
    </source>
</evidence>
<dbReference type="Pfam" id="PF02518">
    <property type="entry name" value="HATPase_c"/>
    <property type="match status" value="1"/>
</dbReference>
<dbReference type="PRINTS" id="PR00344">
    <property type="entry name" value="BCTRLSENSOR"/>
</dbReference>
<dbReference type="InterPro" id="IPR002545">
    <property type="entry name" value="CheW-lke_dom"/>
</dbReference>
<accession>A0ABT5QZ35</accession>
<dbReference type="InterPro" id="IPR036890">
    <property type="entry name" value="HATPase_C_sf"/>
</dbReference>
<dbReference type="InterPro" id="IPR003594">
    <property type="entry name" value="HATPase_dom"/>
</dbReference>
<dbReference type="RefSeq" id="WP_274164134.1">
    <property type="nucleotide sequence ID" value="NZ_JAJUBC010000008.1"/>
</dbReference>
<dbReference type="InterPro" id="IPR005467">
    <property type="entry name" value="His_kinase_dom"/>
</dbReference>
<dbReference type="Gene3D" id="2.30.30.40">
    <property type="entry name" value="SH3 Domains"/>
    <property type="match status" value="1"/>
</dbReference>
<dbReference type="SMART" id="SM00260">
    <property type="entry name" value="CheW"/>
    <property type="match status" value="1"/>
</dbReference>
<feature type="region of interest" description="Disordered" evidence="4">
    <location>
        <begin position="165"/>
        <end position="196"/>
    </location>
</feature>
<dbReference type="EMBL" id="JAJUBC010000008">
    <property type="protein sequence ID" value="MDD1793273.1"/>
    <property type="molecule type" value="Genomic_DNA"/>
</dbReference>
<evidence type="ECO:0000313" key="8">
    <source>
        <dbReference type="Proteomes" id="UP001149400"/>
    </source>
</evidence>
<evidence type="ECO:0000313" key="7">
    <source>
        <dbReference type="EMBL" id="MDD1793273.1"/>
    </source>
</evidence>
<name>A0ABT5QZ35_9GAMM</name>
<dbReference type="InterPro" id="IPR036061">
    <property type="entry name" value="CheW-like_dom_sf"/>
</dbReference>
<dbReference type="Gene3D" id="3.30.565.10">
    <property type="entry name" value="Histidine kinase-like ATPase, C-terminal domain"/>
    <property type="match status" value="1"/>
</dbReference>
<dbReference type="Proteomes" id="UP001149400">
    <property type="component" value="Unassembled WGS sequence"/>
</dbReference>
<proteinExistence type="predicted"/>